<dbReference type="PROSITE" id="PS50181">
    <property type="entry name" value="FBOX"/>
    <property type="match status" value="1"/>
</dbReference>
<dbReference type="Gene3D" id="2.120.10.80">
    <property type="entry name" value="Kelch-type beta propeller"/>
    <property type="match status" value="1"/>
</dbReference>
<evidence type="ECO:0000313" key="2">
    <source>
        <dbReference type="EMBL" id="CAA7018306.1"/>
    </source>
</evidence>
<accession>A0A6D2HUN4</accession>
<dbReference type="CDD" id="cd22152">
    <property type="entry name" value="F-box_AtAFR-like"/>
    <property type="match status" value="1"/>
</dbReference>
<dbReference type="EMBL" id="CACVBM020000366">
    <property type="protein sequence ID" value="CAA7018306.1"/>
    <property type="molecule type" value="Genomic_DNA"/>
</dbReference>
<dbReference type="AlphaFoldDB" id="A0A6D2HUN4"/>
<dbReference type="InterPro" id="IPR057499">
    <property type="entry name" value="Kelch_FKB95"/>
</dbReference>
<dbReference type="SUPFAM" id="SSF81383">
    <property type="entry name" value="F-box domain"/>
    <property type="match status" value="1"/>
</dbReference>
<proteinExistence type="predicted"/>
<dbReference type="SMART" id="SM00256">
    <property type="entry name" value="FBOX"/>
    <property type="match status" value="1"/>
</dbReference>
<dbReference type="SUPFAM" id="SSF117281">
    <property type="entry name" value="Kelch motif"/>
    <property type="match status" value="1"/>
</dbReference>
<dbReference type="Pfam" id="PF00646">
    <property type="entry name" value="F-box"/>
    <property type="match status" value="1"/>
</dbReference>
<reference evidence="2 4" key="1">
    <citation type="submission" date="2020-01" db="EMBL/GenBank/DDBJ databases">
        <authorList>
            <person name="Mishra B."/>
        </authorList>
    </citation>
    <scope>NUCLEOTIDE SEQUENCE [LARGE SCALE GENOMIC DNA]</scope>
</reference>
<evidence type="ECO:0000313" key="4">
    <source>
        <dbReference type="Proteomes" id="UP000467841"/>
    </source>
</evidence>
<dbReference type="InterPro" id="IPR036047">
    <property type="entry name" value="F-box-like_dom_sf"/>
</dbReference>
<evidence type="ECO:0000259" key="1">
    <source>
        <dbReference type="PROSITE" id="PS50181"/>
    </source>
</evidence>
<dbReference type="OrthoDB" id="191037at2759"/>
<keyword evidence="4" id="KW-1185">Reference proteome</keyword>
<dbReference type="InterPro" id="IPR001810">
    <property type="entry name" value="F-box_dom"/>
</dbReference>
<name>A0A6D2HUN4_9BRAS</name>
<dbReference type="Proteomes" id="UP000467841">
    <property type="component" value="Unassembled WGS sequence"/>
</dbReference>
<dbReference type="InterPro" id="IPR015915">
    <property type="entry name" value="Kelch-typ_b-propeller"/>
</dbReference>
<protein>
    <recommendedName>
        <fullName evidence="1">F-box domain-containing protein</fullName>
    </recommendedName>
</protein>
<evidence type="ECO:0000313" key="3">
    <source>
        <dbReference type="EMBL" id="CAA7018552.1"/>
    </source>
</evidence>
<gene>
    <name evidence="2" type="ORF">MERR_LOCUS5541</name>
    <name evidence="3" type="ORF">MERR_LOCUS5787</name>
</gene>
<dbReference type="PANTHER" id="PTHR24414:SF82">
    <property type="entry name" value="GALACTOSE OXIDASE_KELCH REPEAT SUPERFAMILY PROTEIN"/>
    <property type="match status" value="1"/>
</dbReference>
<dbReference type="PANTHER" id="PTHR24414">
    <property type="entry name" value="F-BOX/KELCH-REPEAT PROTEIN SKIP4"/>
    <property type="match status" value="1"/>
</dbReference>
<feature type="domain" description="F-box" evidence="1">
    <location>
        <begin position="9"/>
        <end position="55"/>
    </location>
</feature>
<dbReference type="EMBL" id="CACVBM020000399">
    <property type="protein sequence ID" value="CAA7018552.1"/>
    <property type="molecule type" value="Genomic_DNA"/>
</dbReference>
<dbReference type="Pfam" id="PF25210">
    <property type="entry name" value="Kelch_FKB95"/>
    <property type="match status" value="1"/>
</dbReference>
<organism evidence="2 4">
    <name type="scientific">Microthlaspi erraticum</name>
    <dbReference type="NCBI Taxonomy" id="1685480"/>
    <lineage>
        <taxon>Eukaryota</taxon>
        <taxon>Viridiplantae</taxon>
        <taxon>Streptophyta</taxon>
        <taxon>Embryophyta</taxon>
        <taxon>Tracheophyta</taxon>
        <taxon>Spermatophyta</taxon>
        <taxon>Magnoliopsida</taxon>
        <taxon>eudicotyledons</taxon>
        <taxon>Gunneridae</taxon>
        <taxon>Pentapetalae</taxon>
        <taxon>rosids</taxon>
        <taxon>malvids</taxon>
        <taxon>Brassicales</taxon>
        <taxon>Brassicaceae</taxon>
        <taxon>Coluteocarpeae</taxon>
        <taxon>Microthlaspi</taxon>
    </lineage>
</organism>
<sequence length="388" mass="44660">MTSDEESSRVNMPYLPDDLLLNCLARVSRLYYPILSLVSKRFRSLIASHELYQIRTLLRRTESCLYVCLRLSSGSKQRWFTLSQRPTRVPNPNPNPSSGCFTPCFRLCTRMEDKKPSGNLLVSVQATHNSSPLFWQARAAIGSNIYTIGESSSKVFFLDCRSNTWHEAPSMQIARRYPVIRVLNGKLHVLEIGMVHDPSNSMEIFDPKTQVWEHVSCPRAEILGQSSGFRILAKDGKFYVFGDKNMVYKPEENKWSVVQDLDMRLSWAPYTSSCVIENVMYSSKMSRRLKWYDSERKLWRGLKGLGKLPKLPNRYSRVRLVNYGGKIAVLWDKKVRAIGSDKKRIWCAVIAVERRSNEQEIYGKIEWCDVVLTVPKSCKLLQILAVTV</sequence>
<dbReference type="InterPro" id="IPR050354">
    <property type="entry name" value="F-box/kelch-repeat_ARATH"/>
</dbReference>